<feature type="binding site" evidence="6">
    <location>
        <position position="180"/>
    </location>
    <ligand>
        <name>Zn(2+)</name>
        <dbReference type="ChEBI" id="CHEBI:29105"/>
        <label>1</label>
        <note>catalytic</note>
    </ligand>
</feature>
<dbReference type="PROSITE" id="PS00806">
    <property type="entry name" value="ALDOLASE_CLASS_II_2"/>
    <property type="match status" value="1"/>
</dbReference>
<gene>
    <name evidence="7" type="ordered locus">Halha_2484</name>
</gene>
<dbReference type="PANTHER" id="PTHR30304">
    <property type="entry name" value="D-TAGATOSE-1,6-BISPHOSPHATE ALDOLASE"/>
    <property type="match status" value="1"/>
</dbReference>
<reference evidence="8" key="1">
    <citation type="submission" date="2012-02" db="EMBL/GenBank/DDBJ databases">
        <title>The complete genome of Halobacteroides halobius DSM 5150.</title>
        <authorList>
            <person name="Lucas S."/>
            <person name="Copeland A."/>
            <person name="Lapidus A."/>
            <person name="Glavina del Rio T."/>
            <person name="Dalin E."/>
            <person name="Tice H."/>
            <person name="Bruce D."/>
            <person name="Goodwin L."/>
            <person name="Pitluck S."/>
            <person name="Peters L."/>
            <person name="Mikhailova N."/>
            <person name="Gu W."/>
            <person name="Kyrpides N."/>
            <person name="Mavromatis K."/>
            <person name="Ivanova N."/>
            <person name="Brettin T."/>
            <person name="Detter J.C."/>
            <person name="Han C."/>
            <person name="Larimer F."/>
            <person name="Land M."/>
            <person name="Hauser L."/>
            <person name="Markowitz V."/>
            <person name="Cheng J.-F."/>
            <person name="Hugenholtz P."/>
            <person name="Woyke T."/>
            <person name="Wu D."/>
            <person name="Tindall B."/>
            <person name="Pomrenke H."/>
            <person name="Brambilla E."/>
            <person name="Klenk H.-P."/>
            <person name="Eisen J.A."/>
        </authorList>
    </citation>
    <scope>NUCLEOTIDE SEQUENCE [LARGE SCALE GENOMIC DNA]</scope>
    <source>
        <strain evidence="8">ATCC 35273 / DSM 5150 / MD-1</strain>
    </source>
</reference>
<dbReference type="GO" id="GO:0030388">
    <property type="term" value="P:fructose 1,6-bisphosphate metabolic process"/>
    <property type="evidence" value="ECO:0007669"/>
    <property type="project" value="InterPro"/>
</dbReference>
<dbReference type="PIRSF" id="PIRSF001359">
    <property type="entry name" value="F_bP_aldolase_II"/>
    <property type="match status" value="1"/>
</dbReference>
<dbReference type="NCBIfam" id="TIGR00167">
    <property type="entry name" value="cbbA"/>
    <property type="match status" value="1"/>
</dbReference>
<evidence type="ECO:0000256" key="2">
    <source>
        <dbReference type="ARBA" id="ARBA00022833"/>
    </source>
</evidence>
<feature type="binding site" evidence="6">
    <location>
        <position position="137"/>
    </location>
    <ligand>
        <name>Zn(2+)</name>
        <dbReference type="ChEBI" id="CHEBI:29105"/>
        <label>2</label>
    </ligand>
</feature>
<feature type="binding site" evidence="5">
    <location>
        <begin position="209"/>
        <end position="211"/>
    </location>
    <ligand>
        <name>dihydroxyacetone phosphate</name>
        <dbReference type="ChEBI" id="CHEBI:57642"/>
    </ligand>
</feature>
<dbReference type="GO" id="GO:0004332">
    <property type="term" value="F:fructose-bisphosphate aldolase activity"/>
    <property type="evidence" value="ECO:0007669"/>
    <property type="project" value="InterPro"/>
</dbReference>
<dbReference type="RefSeq" id="WP_015328072.1">
    <property type="nucleotide sequence ID" value="NC_019978.1"/>
</dbReference>
<feature type="binding site" evidence="6">
    <location>
        <position position="86"/>
    </location>
    <ligand>
        <name>Zn(2+)</name>
        <dbReference type="ChEBI" id="CHEBI:29105"/>
        <label>1</label>
        <note>catalytic</note>
    </ligand>
</feature>
<evidence type="ECO:0000256" key="4">
    <source>
        <dbReference type="PIRSR" id="PIRSR001359-1"/>
    </source>
</evidence>
<proteinExistence type="predicted"/>
<dbReference type="HOGENOM" id="CLU_040088_0_1_9"/>
<dbReference type="PATRIC" id="fig|748449.3.peg.2406"/>
<dbReference type="AlphaFoldDB" id="L0KE61"/>
<protein>
    <submittedName>
        <fullName evidence="7">Fructose-1,6-bisphosphate aldolase, class II</fullName>
    </submittedName>
</protein>
<feature type="binding site" evidence="6">
    <location>
        <position position="208"/>
    </location>
    <ligand>
        <name>Zn(2+)</name>
        <dbReference type="ChEBI" id="CHEBI:29105"/>
        <label>1</label>
        <note>catalytic</note>
    </ligand>
</feature>
<evidence type="ECO:0000313" key="8">
    <source>
        <dbReference type="Proteomes" id="UP000010880"/>
    </source>
</evidence>
<dbReference type="InterPro" id="IPR000771">
    <property type="entry name" value="FBA_II"/>
</dbReference>
<keyword evidence="8" id="KW-1185">Reference proteome</keyword>
<keyword evidence="2 6" id="KW-0862">Zinc</keyword>
<dbReference type="InterPro" id="IPR050246">
    <property type="entry name" value="Class_II_FBP_aldolase"/>
</dbReference>
<dbReference type="PROSITE" id="PS00602">
    <property type="entry name" value="ALDOLASE_CLASS_II_1"/>
    <property type="match status" value="1"/>
</dbReference>
<dbReference type="NCBIfam" id="TIGR01859">
    <property type="entry name" value="fruc_bis_ald"/>
    <property type="match status" value="1"/>
</dbReference>
<name>L0KE61_HALHC</name>
<evidence type="ECO:0000256" key="5">
    <source>
        <dbReference type="PIRSR" id="PIRSR001359-2"/>
    </source>
</evidence>
<evidence type="ECO:0000256" key="6">
    <source>
        <dbReference type="PIRSR" id="PIRSR001359-3"/>
    </source>
</evidence>
<organism evidence="7 8">
    <name type="scientific">Halobacteroides halobius (strain ATCC 35273 / DSM 5150 / MD-1)</name>
    <dbReference type="NCBI Taxonomy" id="748449"/>
    <lineage>
        <taxon>Bacteria</taxon>
        <taxon>Bacillati</taxon>
        <taxon>Bacillota</taxon>
        <taxon>Clostridia</taxon>
        <taxon>Halanaerobiales</taxon>
        <taxon>Halobacteroidaceae</taxon>
        <taxon>Halobacteroides</taxon>
    </lineage>
</organism>
<dbReference type="GO" id="GO:0008270">
    <property type="term" value="F:zinc ion binding"/>
    <property type="evidence" value="ECO:0007669"/>
    <property type="project" value="InterPro"/>
</dbReference>
<comment type="cofactor">
    <cofactor evidence="6">
        <name>Zn(2+)</name>
        <dbReference type="ChEBI" id="CHEBI:29105"/>
    </cofactor>
    <text evidence="6">Binds 2 Zn(2+) ions per subunit. One is catalytic and the other provides a structural contribution.</text>
</comment>
<dbReference type="CDD" id="cd00947">
    <property type="entry name" value="TBP_aldolase_IIB"/>
    <property type="match status" value="1"/>
</dbReference>
<dbReference type="Pfam" id="PF01116">
    <property type="entry name" value="F_bP_aldolase"/>
    <property type="match status" value="1"/>
</dbReference>
<dbReference type="eggNOG" id="COG0191">
    <property type="taxonomic scope" value="Bacteria"/>
</dbReference>
<keyword evidence="3" id="KW-0456">Lyase</keyword>
<feature type="binding site" evidence="5">
    <location>
        <position position="181"/>
    </location>
    <ligand>
        <name>dihydroxyacetone phosphate</name>
        <dbReference type="ChEBI" id="CHEBI:57642"/>
    </ligand>
</feature>
<keyword evidence="1 6" id="KW-0479">Metal-binding</keyword>
<dbReference type="STRING" id="748449.Halha_2484"/>
<feature type="active site" description="Proton donor" evidence="4">
    <location>
        <position position="85"/>
    </location>
</feature>
<feature type="binding site" evidence="6">
    <location>
        <position position="107"/>
    </location>
    <ligand>
        <name>Zn(2+)</name>
        <dbReference type="ChEBI" id="CHEBI:29105"/>
        <label>2</label>
    </ligand>
</feature>
<dbReference type="SUPFAM" id="SSF51569">
    <property type="entry name" value="Aldolase"/>
    <property type="match status" value="1"/>
</dbReference>
<dbReference type="OrthoDB" id="9803995at2"/>
<evidence type="ECO:0000256" key="1">
    <source>
        <dbReference type="ARBA" id="ARBA00022723"/>
    </source>
</evidence>
<evidence type="ECO:0000313" key="7">
    <source>
        <dbReference type="EMBL" id="AGB42358.1"/>
    </source>
</evidence>
<evidence type="ECO:0000256" key="3">
    <source>
        <dbReference type="ARBA" id="ARBA00023239"/>
    </source>
</evidence>
<dbReference type="InterPro" id="IPR011289">
    <property type="entry name" value="Fruc_bis_ald_class-2"/>
</dbReference>
<dbReference type="KEGG" id="hhl:Halha_2484"/>
<feature type="binding site" evidence="5">
    <location>
        <begin position="230"/>
        <end position="233"/>
    </location>
    <ligand>
        <name>dihydroxyacetone phosphate</name>
        <dbReference type="ChEBI" id="CHEBI:57642"/>
    </ligand>
</feature>
<dbReference type="EMBL" id="CP003359">
    <property type="protein sequence ID" value="AGB42358.1"/>
    <property type="molecule type" value="Genomic_DNA"/>
</dbReference>
<sequence>MALVSMTEMLNKAKEEQYAVGQFNINNLEWTQAILEACQEENSPVILGVSEGATSYMGGFKTVVNIVEGLLEDMEITIPVAIHLDHGSSIESCKEAIDAGYTSVMIDASHHPFEENVEVTKEVVDYAHANGVSVEAELGIVGGQEDGVEGEVKYADPEECKKLVEKTGIDALAPALGSVHGPYQGEPDLGFEEMLEIKETAGLPLVLHGGTGIPTEDIKKAIDRGTSKINVNTDFQQAWTKVVRELLKEDKEVYDPRKIIGPGKKGIIEAAKRKIEIFGSANKA</sequence>
<dbReference type="GO" id="GO:0006096">
    <property type="term" value="P:glycolytic process"/>
    <property type="evidence" value="ECO:0007669"/>
    <property type="project" value="InterPro"/>
</dbReference>
<dbReference type="Proteomes" id="UP000010880">
    <property type="component" value="Chromosome"/>
</dbReference>
<accession>L0KE61</accession>
<dbReference type="Gene3D" id="3.20.20.70">
    <property type="entry name" value="Aldolase class I"/>
    <property type="match status" value="1"/>
</dbReference>
<dbReference type="PANTHER" id="PTHR30304:SF0">
    <property type="entry name" value="D-TAGATOSE-1,6-BISPHOSPHATE ALDOLASE SUBUNIT GATY-RELATED"/>
    <property type="match status" value="1"/>
</dbReference>
<dbReference type="InterPro" id="IPR013785">
    <property type="entry name" value="Aldolase_TIM"/>
</dbReference>